<dbReference type="InterPro" id="IPR008979">
    <property type="entry name" value="Galactose-bd-like_sf"/>
</dbReference>
<dbReference type="GO" id="GO:0004565">
    <property type="term" value="F:beta-galactosidase activity"/>
    <property type="evidence" value="ECO:0007669"/>
    <property type="project" value="UniProtKB-EC"/>
</dbReference>
<sequence length="1052" mass="120256">MIKQFNKTRSKARSLFSYFFKQTYISILVFGTLSSTQAASPEYWETHKVAQENREPMRAYAHQYKSEKDALTGDFENADLQLLNGTWKFKWNKFWEESPKEFYKENFDVSSWDDIEVPSNWQMKGYGKPLYARVGYNDFDKDKFPAVDTPHGRPCAAYKRSFTYNSDWDGKQVFVHFDGVESAFQLWVNGKYVGYSEDSKSPAEFNLTTFLKAGENSIALRVFRFCDGSWLEDTDGFNMSGIFRDVWLFATPEVAIRDFFLKSDLDQQYQNADFSADIKVKNYSNNKSSEREIICSIAGLILTAKVPALKAGEEKKIHLKTFVKAPRKWSAEAPNLYTVLLRLKEDGKTKQITSTEFGFRKLEINDRTLMLNGQPYLQKGVNRVEHDPVNGHYITKERLEQELILMKKANINAIRTAHFPNNSEFYVLCNRYGFYVQDEANMESSEKRTQDPSWRAVHEERISRMIERDKNHPCVITWSMGNEAHPHENMAAMHRVSKRMDDTRPTAYHYQQEPAPYDIIAGGSHKGGKGRYFDHNTWVELGKQGVKKPYVRTEGMHAGGNSLGNFKETVEVMEKSPYISGLHIWDWVNQGILIKDEKGEYIGYGGDFGEINSGLTGCFDGIMLSDLSDFGEWTELAYCYQNADFEWSDSGKKSIKIINKNYFVSLNSFAGSWELLKDGVVVKSGDFKVPDVAPMTSAIIASPVDLSNCSNKNEWLINIYLNNKSDLVWAKAGYPVAKEQLIVSKFKFPTEKTSHSSGIKAVKNGNKTTFSGDSFSVSLNHATGLLENYQFNEKVLLEKGPKLNFWRPPTCNDAGSREKLNLNKYEGIWRSRAGLDKLEHKLISLEIEETKITAKHEISGNNNGRFITKSVMIITKDGQISFDYDIKPEGNKKFMNIPSLPKIGTQCELPKSIDNMTWYGKGPYHNYTDRSRSSFIGTFSKTVDEMYINYPYPQEYGNRTEIRWVSMTDKNGLGIKVNGSVPLETSVRNYSDENIENAKHTYELKKANVNFFNIDYAQCGVGNDSCGSNPPLPEYRLKNEPTKFSFTISPIK</sequence>
<reference evidence="8 9" key="1">
    <citation type="journal article" date="2010" name="J. Bacteriol.">
        <title>Genome sequence of Lentisphaera araneosa HTCC2155T, the type species of the order Lentisphaerales in the phylum Lentisphaerae.</title>
        <authorList>
            <person name="Thrash J.C."/>
            <person name="Cho J.C."/>
            <person name="Vergin K.L."/>
            <person name="Morris R.M."/>
            <person name="Giovannoni S.J."/>
        </authorList>
    </citation>
    <scope>NUCLEOTIDE SEQUENCE [LARGE SCALE GENOMIC DNA]</scope>
    <source>
        <strain evidence="8 9">HTCC2155</strain>
    </source>
</reference>
<keyword evidence="4" id="KW-0378">Hydrolase</keyword>
<dbReference type="Gene3D" id="2.60.40.10">
    <property type="entry name" value="Immunoglobulins"/>
    <property type="match status" value="2"/>
</dbReference>
<dbReference type="InterPro" id="IPR006102">
    <property type="entry name" value="Ig-like_GH2"/>
</dbReference>
<dbReference type="Pfam" id="PF02929">
    <property type="entry name" value="Bgal_small_N"/>
    <property type="match status" value="1"/>
</dbReference>
<dbReference type="InterPro" id="IPR006101">
    <property type="entry name" value="Glyco_hydro_2"/>
</dbReference>
<dbReference type="InterPro" id="IPR006104">
    <property type="entry name" value="Glyco_hydro_2_N"/>
</dbReference>
<keyword evidence="9" id="KW-1185">Reference proteome</keyword>
<dbReference type="Pfam" id="PF00703">
    <property type="entry name" value="Glyco_hydro_2"/>
    <property type="match status" value="1"/>
</dbReference>
<evidence type="ECO:0000313" key="9">
    <source>
        <dbReference type="Proteomes" id="UP000004947"/>
    </source>
</evidence>
<comment type="similarity">
    <text evidence="2">Belongs to the glycosyl hydrolase 2 family.</text>
</comment>
<dbReference type="EC" id="3.2.1.23" evidence="3"/>
<dbReference type="SUPFAM" id="SSF49303">
    <property type="entry name" value="beta-Galactosidase/glucuronidase domain"/>
    <property type="match status" value="2"/>
</dbReference>
<dbReference type="Pfam" id="PF16353">
    <property type="entry name" value="LacZ_4"/>
    <property type="match status" value="1"/>
</dbReference>
<dbReference type="InterPro" id="IPR011013">
    <property type="entry name" value="Gal_mutarotase_sf_dom"/>
</dbReference>
<dbReference type="GO" id="GO:0009341">
    <property type="term" value="C:beta-galactosidase complex"/>
    <property type="evidence" value="ECO:0007669"/>
    <property type="project" value="InterPro"/>
</dbReference>
<dbReference type="GO" id="GO:0005990">
    <property type="term" value="P:lactose catabolic process"/>
    <property type="evidence" value="ECO:0007669"/>
    <property type="project" value="TreeGrafter"/>
</dbReference>
<evidence type="ECO:0000256" key="4">
    <source>
        <dbReference type="ARBA" id="ARBA00022801"/>
    </source>
</evidence>
<gene>
    <name evidence="8" type="ORF">LNTAR_19572</name>
</gene>
<evidence type="ECO:0000313" key="8">
    <source>
        <dbReference type="EMBL" id="EDM26030.1"/>
    </source>
</evidence>
<dbReference type="EMBL" id="ABCK01000021">
    <property type="protein sequence ID" value="EDM26030.1"/>
    <property type="molecule type" value="Genomic_DNA"/>
</dbReference>
<comment type="caution">
    <text evidence="8">The sequence shown here is derived from an EMBL/GenBank/DDBJ whole genome shotgun (WGS) entry which is preliminary data.</text>
</comment>
<dbReference type="Gene3D" id="3.20.20.80">
    <property type="entry name" value="Glycosidases"/>
    <property type="match status" value="1"/>
</dbReference>
<dbReference type="InterPro" id="IPR032312">
    <property type="entry name" value="LacZ_4"/>
</dbReference>
<dbReference type="eggNOG" id="COG3250">
    <property type="taxonomic scope" value="Bacteria"/>
</dbReference>
<dbReference type="InterPro" id="IPR013783">
    <property type="entry name" value="Ig-like_fold"/>
</dbReference>
<dbReference type="PRINTS" id="PR00132">
    <property type="entry name" value="GLHYDRLASE2"/>
</dbReference>
<dbReference type="PANTHER" id="PTHR46323:SF2">
    <property type="entry name" value="BETA-GALACTOSIDASE"/>
    <property type="match status" value="1"/>
</dbReference>
<dbReference type="InterPro" id="IPR004199">
    <property type="entry name" value="B-gal_small/dom_5"/>
</dbReference>
<organism evidence="8 9">
    <name type="scientific">Lentisphaera araneosa HTCC2155</name>
    <dbReference type="NCBI Taxonomy" id="313628"/>
    <lineage>
        <taxon>Bacteria</taxon>
        <taxon>Pseudomonadati</taxon>
        <taxon>Lentisphaerota</taxon>
        <taxon>Lentisphaeria</taxon>
        <taxon>Lentisphaerales</taxon>
        <taxon>Lentisphaeraceae</taxon>
        <taxon>Lentisphaera</taxon>
    </lineage>
</organism>
<dbReference type="InterPro" id="IPR014718">
    <property type="entry name" value="GH-type_carb-bd"/>
</dbReference>
<accession>A6DQY0</accession>
<dbReference type="GO" id="GO:0030246">
    <property type="term" value="F:carbohydrate binding"/>
    <property type="evidence" value="ECO:0007669"/>
    <property type="project" value="InterPro"/>
</dbReference>
<dbReference type="InterPro" id="IPR050347">
    <property type="entry name" value="Bact_Beta-galactosidase"/>
</dbReference>
<evidence type="ECO:0000259" key="7">
    <source>
        <dbReference type="SMART" id="SM01038"/>
    </source>
</evidence>
<protein>
    <recommendedName>
        <fullName evidence="3">beta-galactosidase</fullName>
        <ecNumber evidence="3">3.2.1.23</ecNumber>
    </recommendedName>
    <alternativeName>
        <fullName evidence="6">Lactase</fullName>
    </alternativeName>
</protein>
<name>A6DQY0_9BACT</name>
<evidence type="ECO:0000256" key="3">
    <source>
        <dbReference type="ARBA" id="ARBA00012756"/>
    </source>
</evidence>
<dbReference type="PANTHER" id="PTHR46323">
    <property type="entry name" value="BETA-GALACTOSIDASE"/>
    <property type="match status" value="1"/>
</dbReference>
<dbReference type="RefSeq" id="WP_007280253.1">
    <property type="nucleotide sequence ID" value="NZ_ABCK01000021.1"/>
</dbReference>
<dbReference type="SMART" id="SM01038">
    <property type="entry name" value="Bgal_small_N"/>
    <property type="match status" value="1"/>
</dbReference>
<comment type="catalytic activity">
    <reaction evidence="1">
        <text>Hydrolysis of terminal non-reducing beta-D-galactose residues in beta-D-galactosides.</text>
        <dbReference type="EC" id="3.2.1.23"/>
    </reaction>
</comment>
<dbReference type="Pfam" id="PF02837">
    <property type="entry name" value="Glyco_hydro_2_N"/>
    <property type="match status" value="1"/>
</dbReference>
<dbReference type="SUPFAM" id="SSF51445">
    <property type="entry name" value="(Trans)glycosidases"/>
    <property type="match status" value="1"/>
</dbReference>
<dbReference type="Gene3D" id="2.60.120.260">
    <property type="entry name" value="Galactose-binding domain-like"/>
    <property type="match status" value="1"/>
</dbReference>
<dbReference type="AlphaFoldDB" id="A6DQY0"/>
<dbReference type="InterPro" id="IPR017853">
    <property type="entry name" value="GH"/>
</dbReference>
<dbReference type="SUPFAM" id="SSF49785">
    <property type="entry name" value="Galactose-binding domain-like"/>
    <property type="match status" value="1"/>
</dbReference>
<dbReference type="Gene3D" id="2.70.98.10">
    <property type="match status" value="1"/>
</dbReference>
<dbReference type="Pfam" id="PF02836">
    <property type="entry name" value="Glyco_hydro_2_C"/>
    <property type="match status" value="1"/>
</dbReference>
<proteinExistence type="inferred from homology"/>
<evidence type="ECO:0000256" key="5">
    <source>
        <dbReference type="ARBA" id="ARBA00023295"/>
    </source>
</evidence>
<dbReference type="InterPro" id="IPR036156">
    <property type="entry name" value="Beta-gal/glucu_dom_sf"/>
</dbReference>
<evidence type="ECO:0000256" key="2">
    <source>
        <dbReference type="ARBA" id="ARBA00007401"/>
    </source>
</evidence>
<dbReference type="STRING" id="313628.LNTAR_19572"/>
<evidence type="ECO:0000256" key="1">
    <source>
        <dbReference type="ARBA" id="ARBA00001412"/>
    </source>
</evidence>
<dbReference type="InterPro" id="IPR006103">
    <property type="entry name" value="Glyco_hydro_2_cat"/>
</dbReference>
<dbReference type="Proteomes" id="UP000004947">
    <property type="component" value="Unassembled WGS sequence"/>
</dbReference>
<dbReference type="SUPFAM" id="SSF74650">
    <property type="entry name" value="Galactose mutarotase-like"/>
    <property type="match status" value="1"/>
</dbReference>
<feature type="domain" description="Beta galactosidase small chain/" evidence="7">
    <location>
        <begin position="769"/>
        <end position="1049"/>
    </location>
</feature>
<evidence type="ECO:0000256" key="6">
    <source>
        <dbReference type="ARBA" id="ARBA00032230"/>
    </source>
</evidence>
<keyword evidence="5" id="KW-0326">Glycosidase</keyword>